<proteinExistence type="predicted"/>
<protein>
    <submittedName>
        <fullName evidence="2">Uncharacterized protein</fullName>
    </submittedName>
</protein>
<comment type="caution">
    <text evidence="2">The sequence shown here is derived from an EMBL/GenBank/DDBJ whole genome shotgun (WGS) entry which is preliminary data.</text>
</comment>
<reference evidence="2 3" key="1">
    <citation type="submission" date="2024-05" db="EMBL/GenBank/DDBJ databases">
        <title>A draft genome resource for the thread blight pathogen Marasmius tenuissimus strain MS-2.</title>
        <authorList>
            <person name="Yulfo-Soto G.E."/>
            <person name="Baruah I.K."/>
            <person name="Amoako-Attah I."/>
            <person name="Bukari Y."/>
            <person name="Meinhardt L.W."/>
            <person name="Bailey B.A."/>
            <person name="Cohen S.P."/>
        </authorList>
    </citation>
    <scope>NUCLEOTIDE SEQUENCE [LARGE SCALE GENOMIC DNA]</scope>
    <source>
        <strain evidence="2 3">MS-2</strain>
    </source>
</reference>
<organism evidence="2 3">
    <name type="scientific">Marasmius tenuissimus</name>
    <dbReference type="NCBI Taxonomy" id="585030"/>
    <lineage>
        <taxon>Eukaryota</taxon>
        <taxon>Fungi</taxon>
        <taxon>Dikarya</taxon>
        <taxon>Basidiomycota</taxon>
        <taxon>Agaricomycotina</taxon>
        <taxon>Agaricomycetes</taxon>
        <taxon>Agaricomycetidae</taxon>
        <taxon>Agaricales</taxon>
        <taxon>Marasmiineae</taxon>
        <taxon>Marasmiaceae</taxon>
        <taxon>Marasmius</taxon>
    </lineage>
</organism>
<evidence type="ECO:0000256" key="1">
    <source>
        <dbReference type="SAM" id="MobiDB-lite"/>
    </source>
</evidence>
<dbReference type="Proteomes" id="UP001437256">
    <property type="component" value="Unassembled WGS sequence"/>
</dbReference>
<feature type="region of interest" description="Disordered" evidence="1">
    <location>
        <begin position="1"/>
        <end position="31"/>
    </location>
</feature>
<accession>A0ABR2Z7Y7</accession>
<evidence type="ECO:0000313" key="3">
    <source>
        <dbReference type="Proteomes" id="UP001437256"/>
    </source>
</evidence>
<gene>
    <name evidence="2" type="ORF">AAF712_015993</name>
</gene>
<evidence type="ECO:0000313" key="2">
    <source>
        <dbReference type="EMBL" id="KAL0057367.1"/>
    </source>
</evidence>
<sequence>MDTNEEVYDLEEHQDYDSDTSESECTMKPTPSNLDIEMVMTDSSDEEWEDHTKANREITECAIPTSASDCDCSDTGGDINSEDDLSSPFDCDITDAFNDLEELTEECVTGLSFNPYDYRWAEVHKIVKKLVIAQMNCALSYEEQPKELVKQIISVVSISISSLTCLDCSMQ</sequence>
<name>A0ABR2Z7Y7_9AGAR</name>
<keyword evidence="3" id="KW-1185">Reference proteome</keyword>
<dbReference type="EMBL" id="JBBXMP010000567">
    <property type="protein sequence ID" value="KAL0057367.1"/>
    <property type="molecule type" value="Genomic_DNA"/>
</dbReference>